<sequence length="35" mass="4132">MWVSQSCRCRSLPCNYTVLLLLHWNIHCHCSGKKN</sequence>
<protein>
    <submittedName>
        <fullName evidence="1">Uncharacterized protein</fullName>
    </submittedName>
</protein>
<organism evidence="1">
    <name type="scientific">Zea mays</name>
    <name type="common">Maize</name>
    <dbReference type="NCBI Taxonomy" id="4577"/>
    <lineage>
        <taxon>Eukaryota</taxon>
        <taxon>Viridiplantae</taxon>
        <taxon>Streptophyta</taxon>
        <taxon>Embryophyta</taxon>
        <taxon>Tracheophyta</taxon>
        <taxon>Spermatophyta</taxon>
        <taxon>Magnoliopsida</taxon>
        <taxon>Liliopsida</taxon>
        <taxon>Poales</taxon>
        <taxon>Poaceae</taxon>
        <taxon>PACMAD clade</taxon>
        <taxon>Panicoideae</taxon>
        <taxon>Andropogonodae</taxon>
        <taxon>Andropogoneae</taxon>
        <taxon>Tripsacinae</taxon>
        <taxon>Zea</taxon>
    </lineage>
</organism>
<reference evidence="1" key="1">
    <citation type="journal article" date="2009" name="PLoS Genet.">
        <title>Sequencing, mapping, and analysis of 27,455 maize full-length cDNAs.</title>
        <authorList>
            <person name="Soderlund C."/>
            <person name="Descour A."/>
            <person name="Kudrna D."/>
            <person name="Bomhoff M."/>
            <person name="Boyd L."/>
            <person name="Currie J."/>
            <person name="Angelova A."/>
            <person name="Collura K."/>
            <person name="Wissotski M."/>
            <person name="Ashley E."/>
            <person name="Morrow D."/>
            <person name="Fernandes J."/>
            <person name="Walbot V."/>
            <person name="Yu Y."/>
        </authorList>
    </citation>
    <scope>NUCLEOTIDE SEQUENCE</scope>
    <source>
        <strain evidence="1">B73</strain>
    </source>
</reference>
<name>B4FLZ7_MAIZE</name>
<proteinExistence type="evidence at transcript level"/>
<dbReference type="EMBL" id="BT086695">
    <property type="protein sequence ID" value="ACR37048.1"/>
    <property type="molecule type" value="mRNA"/>
</dbReference>
<dbReference type="EMBL" id="BT038135">
    <property type="protein sequence ID" value="ACF83140.1"/>
    <property type="molecule type" value="mRNA"/>
</dbReference>
<dbReference type="AlphaFoldDB" id="B4FLZ7"/>
<accession>B4FLZ7</accession>
<evidence type="ECO:0000313" key="1">
    <source>
        <dbReference type="EMBL" id="ACF83140.1"/>
    </source>
</evidence>